<protein>
    <submittedName>
        <fullName evidence="4">Acetyl-coenzyme A synthetase</fullName>
        <ecNumber evidence="4">6.2.1.1</ecNumber>
    </submittedName>
</protein>
<evidence type="ECO:0000313" key="4">
    <source>
        <dbReference type="EMBL" id="CDO61134.1"/>
    </source>
</evidence>
<dbReference type="Gene3D" id="3.40.50.12780">
    <property type="entry name" value="N-terminal domain of ligase-like"/>
    <property type="match status" value="1"/>
</dbReference>
<dbReference type="EC" id="6.2.1.1" evidence="4"/>
<evidence type="ECO:0000313" key="5">
    <source>
        <dbReference type="Proteomes" id="UP000032160"/>
    </source>
</evidence>
<dbReference type="InterPro" id="IPR045851">
    <property type="entry name" value="AMP-bd_C_sf"/>
</dbReference>
<dbReference type="SUPFAM" id="SSF56801">
    <property type="entry name" value="Acetyl-CoA synthetase-like"/>
    <property type="match status" value="1"/>
</dbReference>
<dbReference type="KEGG" id="pect:BN1012_Phect2922"/>
<reference evidence="4 5" key="1">
    <citation type="journal article" date="2014" name="Front. Genet.">
        <title>Genome and metabolic network of "Candidatus Phaeomarinobacter ectocarpi" Ec32, a new candidate genus of Alphaproteobacteria frequently associated with brown algae.</title>
        <authorList>
            <person name="Dittami S.M."/>
            <person name="Barbeyron T."/>
            <person name="Boyen C."/>
            <person name="Cambefort J."/>
            <person name="Collet G."/>
            <person name="Delage L."/>
            <person name="Gobet A."/>
            <person name="Groisillier A."/>
            <person name="Leblanc C."/>
            <person name="Michel G."/>
            <person name="Scornet D."/>
            <person name="Siegel A."/>
            <person name="Tapia J.E."/>
            <person name="Tonon T."/>
        </authorList>
    </citation>
    <scope>NUCLEOTIDE SEQUENCE [LARGE SCALE GENOMIC DNA]</scope>
    <source>
        <strain evidence="4 5">Ec32</strain>
    </source>
</reference>
<dbReference type="GO" id="GO:0003987">
    <property type="term" value="F:acetate-CoA ligase activity"/>
    <property type="evidence" value="ECO:0007669"/>
    <property type="project" value="UniProtKB-EC"/>
</dbReference>
<dbReference type="InterPro" id="IPR042099">
    <property type="entry name" value="ANL_N_sf"/>
</dbReference>
<dbReference type="InterPro" id="IPR020845">
    <property type="entry name" value="AMP-binding_CS"/>
</dbReference>
<feature type="domain" description="AMP-dependent synthetase/ligase" evidence="2">
    <location>
        <begin position="27"/>
        <end position="374"/>
    </location>
</feature>
<dbReference type="PANTHER" id="PTHR43352:SF1">
    <property type="entry name" value="ANTHRANILATE--COA LIGASE"/>
    <property type="match status" value="1"/>
</dbReference>
<gene>
    <name evidence="4" type="ORF">BN1012_Phect2922</name>
</gene>
<organism evidence="4 5">
    <name type="scientific">Candidatus Phaeomarinibacter ectocarpi</name>
    <dbReference type="NCBI Taxonomy" id="1458461"/>
    <lineage>
        <taxon>Bacteria</taxon>
        <taxon>Pseudomonadati</taxon>
        <taxon>Pseudomonadota</taxon>
        <taxon>Alphaproteobacteria</taxon>
        <taxon>Hyphomicrobiales</taxon>
        <taxon>Parvibaculaceae</taxon>
        <taxon>Candidatus Phaeomarinibacter</taxon>
    </lineage>
</organism>
<dbReference type="InterPro" id="IPR000873">
    <property type="entry name" value="AMP-dep_synth/lig_dom"/>
</dbReference>
<feature type="domain" description="AMP-binding enzyme C-terminal" evidence="3">
    <location>
        <begin position="424"/>
        <end position="498"/>
    </location>
</feature>
<dbReference type="Pfam" id="PF13193">
    <property type="entry name" value="AMP-binding_C"/>
    <property type="match status" value="1"/>
</dbReference>
<evidence type="ECO:0000259" key="3">
    <source>
        <dbReference type="Pfam" id="PF13193"/>
    </source>
</evidence>
<name>X5MHE8_9HYPH</name>
<dbReference type="PATRIC" id="fig|1458461.3.peg.2928"/>
<dbReference type="OrthoDB" id="9803968at2"/>
<dbReference type="Gene3D" id="3.30.300.30">
    <property type="match status" value="1"/>
</dbReference>
<dbReference type="PROSITE" id="PS00455">
    <property type="entry name" value="AMP_BINDING"/>
    <property type="match status" value="1"/>
</dbReference>
<dbReference type="HOGENOM" id="CLU_000022_59_10_5"/>
<proteinExistence type="predicted"/>
<dbReference type="InterPro" id="IPR025110">
    <property type="entry name" value="AMP-bd_C"/>
</dbReference>
<dbReference type="AlphaFoldDB" id="X5MHE8"/>
<keyword evidence="5" id="KW-1185">Reference proteome</keyword>
<dbReference type="Proteomes" id="UP000032160">
    <property type="component" value="Chromosome I"/>
</dbReference>
<keyword evidence="1 4" id="KW-0436">Ligase</keyword>
<dbReference type="GO" id="GO:0044550">
    <property type="term" value="P:secondary metabolite biosynthetic process"/>
    <property type="evidence" value="ECO:0007669"/>
    <property type="project" value="TreeGrafter"/>
</dbReference>
<evidence type="ECO:0000256" key="1">
    <source>
        <dbReference type="ARBA" id="ARBA00022598"/>
    </source>
</evidence>
<dbReference type="STRING" id="1458461.BN1012_Phect2922"/>
<sequence length="508" mass="54562">MSEHHYTGDLPPEKFNMAAFCLSPALHRDPAKIALTIDHGDDQPDRWSYAALDRAVQGIAAGLQARGLSKGDRVLIRMGNTPEAALMFFGAIAGGFVPVPTSAQLTQLEAAFVLRNSGAELIALSPDLPIDSGQTPTLLPPDIAELAQSPGAGYADTHKDDPAFLVYTSGTSGTPKGVLHAHRSVWGRKPMVEGWYGLTSNDVMVHAGAVNWTYTLGVGLSDPWANGAATVLYNGPKDINVWPRLIRTHKGTLFAAVPSLYRQLLRDSDICDGIPTLRHGLTAGEPLPEQVAADWAGMTGLPLFEALGMSECSTYISSGPVTPTRAGSPGRPQPGRCVAILPAEKTADATPLPPGETGLLAVHRTDPALMLGYWKRPEEDMQVWHGDWFCGGDLAHMDDDGYVWFEGRADDVMNAQGYRVSPAEVEAALLSHRGVHEVAVREVEVSSGVHLIAAFVKPEGIAPEIADLLAHAANSLAPYKRPREIRFLDEMPRTANGKLARKQLPARL</sequence>
<accession>X5MHE8</accession>
<dbReference type="EMBL" id="HG966617">
    <property type="protein sequence ID" value="CDO61134.1"/>
    <property type="molecule type" value="Genomic_DNA"/>
</dbReference>
<dbReference type="PANTHER" id="PTHR43352">
    <property type="entry name" value="ACETYL-COA SYNTHETASE"/>
    <property type="match status" value="1"/>
</dbReference>
<dbReference type="Pfam" id="PF00501">
    <property type="entry name" value="AMP-binding"/>
    <property type="match status" value="1"/>
</dbReference>
<evidence type="ECO:0000259" key="2">
    <source>
        <dbReference type="Pfam" id="PF00501"/>
    </source>
</evidence>